<gene>
    <name evidence="1" type="ORF">BDN72DRAFT_750911</name>
</gene>
<keyword evidence="2" id="KW-1185">Reference proteome</keyword>
<proteinExistence type="predicted"/>
<feature type="non-terminal residue" evidence="1">
    <location>
        <position position="119"/>
    </location>
</feature>
<dbReference type="EMBL" id="ML208551">
    <property type="protein sequence ID" value="TFK62903.1"/>
    <property type="molecule type" value="Genomic_DNA"/>
</dbReference>
<accession>A0ACD3AAK3</accession>
<evidence type="ECO:0000313" key="2">
    <source>
        <dbReference type="Proteomes" id="UP000308600"/>
    </source>
</evidence>
<dbReference type="Proteomes" id="UP000308600">
    <property type="component" value="Unassembled WGS sequence"/>
</dbReference>
<organism evidence="1 2">
    <name type="scientific">Pluteus cervinus</name>
    <dbReference type="NCBI Taxonomy" id="181527"/>
    <lineage>
        <taxon>Eukaryota</taxon>
        <taxon>Fungi</taxon>
        <taxon>Dikarya</taxon>
        <taxon>Basidiomycota</taxon>
        <taxon>Agaricomycotina</taxon>
        <taxon>Agaricomycetes</taxon>
        <taxon>Agaricomycetidae</taxon>
        <taxon>Agaricales</taxon>
        <taxon>Pluteineae</taxon>
        <taxon>Pluteaceae</taxon>
        <taxon>Pluteus</taxon>
    </lineage>
</organism>
<protein>
    <submittedName>
        <fullName evidence="1">Uncharacterized protein</fullName>
    </submittedName>
</protein>
<reference evidence="1 2" key="1">
    <citation type="journal article" date="2019" name="Nat. Ecol. Evol.">
        <title>Megaphylogeny resolves global patterns of mushroom evolution.</title>
        <authorList>
            <person name="Varga T."/>
            <person name="Krizsan K."/>
            <person name="Foldi C."/>
            <person name="Dima B."/>
            <person name="Sanchez-Garcia M."/>
            <person name="Sanchez-Ramirez S."/>
            <person name="Szollosi G.J."/>
            <person name="Szarkandi J.G."/>
            <person name="Papp V."/>
            <person name="Albert L."/>
            <person name="Andreopoulos W."/>
            <person name="Angelini C."/>
            <person name="Antonin V."/>
            <person name="Barry K.W."/>
            <person name="Bougher N.L."/>
            <person name="Buchanan P."/>
            <person name="Buyck B."/>
            <person name="Bense V."/>
            <person name="Catcheside P."/>
            <person name="Chovatia M."/>
            <person name="Cooper J."/>
            <person name="Damon W."/>
            <person name="Desjardin D."/>
            <person name="Finy P."/>
            <person name="Geml J."/>
            <person name="Haridas S."/>
            <person name="Hughes K."/>
            <person name="Justo A."/>
            <person name="Karasinski D."/>
            <person name="Kautmanova I."/>
            <person name="Kiss B."/>
            <person name="Kocsube S."/>
            <person name="Kotiranta H."/>
            <person name="LaButti K.M."/>
            <person name="Lechner B.E."/>
            <person name="Liimatainen K."/>
            <person name="Lipzen A."/>
            <person name="Lukacs Z."/>
            <person name="Mihaltcheva S."/>
            <person name="Morgado L.N."/>
            <person name="Niskanen T."/>
            <person name="Noordeloos M.E."/>
            <person name="Ohm R.A."/>
            <person name="Ortiz-Santana B."/>
            <person name="Ovrebo C."/>
            <person name="Racz N."/>
            <person name="Riley R."/>
            <person name="Savchenko A."/>
            <person name="Shiryaev A."/>
            <person name="Soop K."/>
            <person name="Spirin V."/>
            <person name="Szebenyi C."/>
            <person name="Tomsovsky M."/>
            <person name="Tulloss R.E."/>
            <person name="Uehling J."/>
            <person name="Grigoriev I.V."/>
            <person name="Vagvolgyi C."/>
            <person name="Papp T."/>
            <person name="Martin F.M."/>
            <person name="Miettinen O."/>
            <person name="Hibbett D.S."/>
            <person name="Nagy L.G."/>
        </authorList>
    </citation>
    <scope>NUCLEOTIDE SEQUENCE [LARGE SCALE GENOMIC DNA]</scope>
    <source>
        <strain evidence="1 2">NL-1719</strain>
    </source>
</reference>
<sequence length="119" mass="12983">KIFWLNGIAGTGKSTVSETVFRALSESKTLGAYFTCRRDETSLHNPLNVLPTISYQLAIANPSYGQALLQTLKADPSFEMSLGYIVSQRSKLFTEPIGTHSLTNSPTGFLVIIVDALDE</sequence>
<evidence type="ECO:0000313" key="1">
    <source>
        <dbReference type="EMBL" id="TFK62903.1"/>
    </source>
</evidence>
<feature type="non-terminal residue" evidence="1">
    <location>
        <position position="1"/>
    </location>
</feature>
<name>A0ACD3AAK3_9AGAR</name>